<dbReference type="InterPro" id="IPR027443">
    <property type="entry name" value="IPNS-like_sf"/>
</dbReference>
<comment type="catalytic activity">
    <reaction evidence="10">
        <text>L-arginine + 2-oxoglutarate + O2 = guanidine + L-glutamate 5-semialdehyde + succinate + CO2</text>
        <dbReference type="Rhea" id="RHEA:31535"/>
        <dbReference type="ChEBI" id="CHEBI:15379"/>
        <dbReference type="ChEBI" id="CHEBI:16526"/>
        <dbReference type="ChEBI" id="CHEBI:16810"/>
        <dbReference type="ChEBI" id="CHEBI:30031"/>
        <dbReference type="ChEBI" id="CHEBI:30087"/>
        <dbReference type="ChEBI" id="CHEBI:32682"/>
        <dbReference type="ChEBI" id="CHEBI:58066"/>
        <dbReference type="EC" id="1.14.20.7"/>
    </reaction>
</comment>
<name>A0A4R6FHB6_9SPHN</name>
<dbReference type="EC" id="1.14.20.7" evidence="3"/>
<dbReference type="SUPFAM" id="SSF51197">
    <property type="entry name" value="Clavaminate synthase-like"/>
    <property type="match status" value="1"/>
</dbReference>
<evidence type="ECO:0000256" key="1">
    <source>
        <dbReference type="ARBA" id="ARBA00001954"/>
    </source>
</evidence>
<sequence length="341" mass="38137">MLFGHQNLYLHRHHPFEICQRRNEMLNNPTAEVPLVSLKTAGADPDGFAQAFGDSFRRFGFAMVSDHGIPSDLIARAWEKTEAFFALPEAEKRRYFVEGGGGQRGYTPFKTEIAKGATHVDLKEFWHVGRELPEGHPSAADMPANIWPDQPEGFRDTFTTLYDAFEATGARLLSAIARYLSLEPNWFDSAIRDGNSILRLLHYPPIAEDAPNVRAGAHEDINLITLLLGAEEAGLELLDRDGRWLAVKPPEGALVVNVGDMLQRLTNHVLPSTTHRVVNPPAERRGHSRYSMPFFLHPASDFLIKTLPSCESAENPNRYPEPITAGDYLHERLVEIGLIKA</sequence>
<dbReference type="EMBL" id="SNWD01000009">
    <property type="protein sequence ID" value="TDN80781.1"/>
    <property type="molecule type" value="Genomic_DNA"/>
</dbReference>
<comment type="similarity">
    <text evidence="11">Belongs to the iron/ascorbate-dependent oxidoreductase family.</text>
</comment>
<keyword evidence="6" id="KW-0266">Ethylene biosynthesis</keyword>
<protein>
    <recommendedName>
        <fullName evidence="5">2-oxoglutarate-dependent ethylene/succinate-forming enzyme</fullName>
        <ecNumber evidence="4">1.13.12.19</ecNumber>
        <ecNumber evidence="3">1.14.20.7</ecNumber>
    </recommendedName>
    <alternativeName>
        <fullName evidence="7">2-oxoglutarate dioxygenase (ethylene-forming)</fullName>
    </alternativeName>
    <alternativeName>
        <fullName evidence="8">2-oxoglutarate/L-arginine monooxygenase/decarboxylase (succinate-forming)</fullName>
    </alternativeName>
</protein>
<keyword evidence="13" id="KW-0223">Dioxygenase</keyword>
<dbReference type="GO" id="GO:0009693">
    <property type="term" value="P:ethylene biosynthetic process"/>
    <property type="evidence" value="ECO:0007669"/>
    <property type="project" value="UniProtKB-KW"/>
</dbReference>
<evidence type="ECO:0000256" key="5">
    <source>
        <dbReference type="ARBA" id="ARBA00019045"/>
    </source>
</evidence>
<dbReference type="GO" id="GO:0051213">
    <property type="term" value="F:dioxygenase activity"/>
    <property type="evidence" value="ECO:0007669"/>
    <property type="project" value="UniProtKB-KW"/>
</dbReference>
<comment type="caution">
    <text evidence="13">The sequence shown here is derived from an EMBL/GenBank/DDBJ whole genome shotgun (WGS) entry which is preliminary data.</text>
</comment>
<dbReference type="PROSITE" id="PS51471">
    <property type="entry name" value="FE2OG_OXY"/>
    <property type="match status" value="1"/>
</dbReference>
<dbReference type="PRINTS" id="PR00682">
    <property type="entry name" value="IPNSYNTHASE"/>
</dbReference>
<evidence type="ECO:0000256" key="8">
    <source>
        <dbReference type="ARBA" id="ARBA00031282"/>
    </source>
</evidence>
<accession>A0A4R6FHB6</accession>
<comment type="cofactor">
    <cofactor evidence="1">
        <name>Fe(2+)</name>
        <dbReference type="ChEBI" id="CHEBI:29033"/>
    </cofactor>
</comment>
<dbReference type="GO" id="GO:0102276">
    <property type="term" value="F:2-oxoglutarate oxygenase/decarboxylase (ethylene-forming) activity"/>
    <property type="evidence" value="ECO:0007669"/>
    <property type="project" value="UniProtKB-EC"/>
</dbReference>
<keyword evidence="11" id="KW-0408">Iron</keyword>
<dbReference type="InterPro" id="IPR026992">
    <property type="entry name" value="DIOX_N"/>
</dbReference>
<dbReference type="Gene3D" id="2.60.120.330">
    <property type="entry name" value="B-lactam Antibiotic, Isopenicillin N Synthase, Chain"/>
    <property type="match status" value="1"/>
</dbReference>
<evidence type="ECO:0000256" key="3">
    <source>
        <dbReference type="ARBA" id="ARBA00012293"/>
    </source>
</evidence>
<reference evidence="13 14" key="1">
    <citation type="submission" date="2019-03" db="EMBL/GenBank/DDBJ databases">
        <title>Genomic Encyclopedia of Type Strains, Phase IV (KMG-IV): sequencing the most valuable type-strain genomes for metagenomic binning, comparative biology and taxonomic classification.</title>
        <authorList>
            <person name="Goeker M."/>
        </authorList>
    </citation>
    <scope>NUCLEOTIDE SEQUENCE [LARGE SCALE GENOMIC DNA]</scope>
    <source>
        <strain evidence="13 14">DSM 25059</strain>
    </source>
</reference>
<dbReference type="PANTHER" id="PTHR47990">
    <property type="entry name" value="2-OXOGLUTARATE (2OG) AND FE(II)-DEPENDENT OXYGENASE SUPERFAMILY PROTEIN-RELATED"/>
    <property type="match status" value="1"/>
</dbReference>
<gene>
    <name evidence="13" type="ORF">EV664_109172</name>
</gene>
<evidence type="ECO:0000256" key="10">
    <source>
        <dbReference type="ARBA" id="ARBA00049359"/>
    </source>
</evidence>
<dbReference type="GO" id="GO:0046872">
    <property type="term" value="F:metal ion binding"/>
    <property type="evidence" value="ECO:0007669"/>
    <property type="project" value="UniProtKB-KW"/>
</dbReference>
<evidence type="ECO:0000313" key="14">
    <source>
        <dbReference type="Proteomes" id="UP000295493"/>
    </source>
</evidence>
<organism evidence="13 14">
    <name type="scientific">Stakelama pacifica</name>
    <dbReference type="NCBI Taxonomy" id="517720"/>
    <lineage>
        <taxon>Bacteria</taxon>
        <taxon>Pseudomonadati</taxon>
        <taxon>Pseudomonadota</taxon>
        <taxon>Alphaproteobacteria</taxon>
        <taxon>Sphingomonadales</taxon>
        <taxon>Sphingomonadaceae</taxon>
        <taxon>Stakelama</taxon>
    </lineage>
</organism>
<keyword evidence="11" id="KW-0560">Oxidoreductase</keyword>
<evidence type="ECO:0000259" key="12">
    <source>
        <dbReference type="PROSITE" id="PS51471"/>
    </source>
</evidence>
<evidence type="ECO:0000256" key="2">
    <source>
        <dbReference type="ARBA" id="ARBA00004767"/>
    </source>
</evidence>
<dbReference type="InterPro" id="IPR044861">
    <property type="entry name" value="IPNS-like_FE2OG_OXY"/>
</dbReference>
<dbReference type="InterPro" id="IPR050231">
    <property type="entry name" value="Iron_ascorbate_oxido_reductase"/>
</dbReference>
<keyword evidence="14" id="KW-1185">Reference proteome</keyword>
<dbReference type="EC" id="1.13.12.19" evidence="4"/>
<dbReference type="AlphaFoldDB" id="A0A4R6FHB6"/>
<evidence type="ECO:0000256" key="4">
    <source>
        <dbReference type="ARBA" id="ARBA00012531"/>
    </source>
</evidence>
<evidence type="ECO:0000256" key="9">
    <source>
        <dbReference type="ARBA" id="ARBA00047725"/>
    </source>
</evidence>
<comment type="pathway">
    <text evidence="2">Alkene biosynthesis; ethylene biosynthesis via 2-oxoglutarate.</text>
</comment>
<feature type="domain" description="Fe2OG dioxygenase" evidence="12">
    <location>
        <begin position="193"/>
        <end position="298"/>
    </location>
</feature>
<evidence type="ECO:0000256" key="7">
    <source>
        <dbReference type="ARBA" id="ARBA00031011"/>
    </source>
</evidence>
<dbReference type="Proteomes" id="UP000295493">
    <property type="component" value="Unassembled WGS sequence"/>
</dbReference>
<dbReference type="Pfam" id="PF03171">
    <property type="entry name" value="2OG-FeII_Oxy"/>
    <property type="match status" value="1"/>
</dbReference>
<evidence type="ECO:0000256" key="11">
    <source>
        <dbReference type="RuleBase" id="RU003682"/>
    </source>
</evidence>
<proteinExistence type="inferred from homology"/>
<keyword evidence="11" id="KW-0479">Metal-binding</keyword>
<dbReference type="InterPro" id="IPR005123">
    <property type="entry name" value="Oxoglu/Fe-dep_dioxygenase_dom"/>
</dbReference>
<dbReference type="Pfam" id="PF14226">
    <property type="entry name" value="DIOX_N"/>
    <property type="match status" value="1"/>
</dbReference>
<evidence type="ECO:0000256" key="6">
    <source>
        <dbReference type="ARBA" id="ARBA00022666"/>
    </source>
</evidence>
<evidence type="ECO:0000313" key="13">
    <source>
        <dbReference type="EMBL" id="TDN80781.1"/>
    </source>
</evidence>
<comment type="catalytic activity">
    <reaction evidence="9">
        <text>2-oxoglutarate + O2 + 2 H(+) = ethene + 3 CO2 + H2O</text>
        <dbReference type="Rhea" id="RHEA:31523"/>
        <dbReference type="ChEBI" id="CHEBI:15377"/>
        <dbReference type="ChEBI" id="CHEBI:15378"/>
        <dbReference type="ChEBI" id="CHEBI:15379"/>
        <dbReference type="ChEBI" id="CHEBI:16526"/>
        <dbReference type="ChEBI" id="CHEBI:16810"/>
        <dbReference type="ChEBI" id="CHEBI:18153"/>
        <dbReference type="EC" id="1.13.12.19"/>
    </reaction>
</comment>